<gene>
    <name evidence="5" type="ORF">EAH86_04555</name>
</gene>
<dbReference type="PANTHER" id="PTHR44688:SF25">
    <property type="entry name" value="HTH LUXR-TYPE DOMAIN-CONTAINING PROTEIN"/>
    <property type="match status" value="1"/>
</dbReference>
<evidence type="ECO:0000313" key="6">
    <source>
        <dbReference type="Proteomes" id="UP000317722"/>
    </source>
</evidence>
<dbReference type="Proteomes" id="UP000317722">
    <property type="component" value="Unassembled WGS sequence"/>
</dbReference>
<keyword evidence="6" id="KW-1185">Reference proteome</keyword>
<evidence type="ECO:0000256" key="3">
    <source>
        <dbReference type="ARBA" id="ARBA00023163"/>
    </source>
</evidence>
<dbReference type="EMBL" id="RCZM01000001">
    <property type="protein sequence ID" value="TPG19912.1"/>
    <property type="molecule type" value="Genomic_DNA"/>
</dbReference>
<sequence>MRRRMLDVIGTVIPYDFYAFVLTDPQTTVGTSPLAEVPDLDDLPRVIRLKYLTRPGRWTTLDASGCTTLLAATGGDLGRSDQWEGALRQHGVTDVLVAVLRDRHGTWGFLDLWRRTGVFASAEVAAVASALPRLTAAVRNVVARSFVVGPPAAAPKAATAYGPGVLLLGDDLTPVAGTRQLRDWLTTLLPTAGDAGPVPASALNVAAQLLAVEAGVDDHPPSGRVALAPGTWLTVRADRLTEPLSGASIAVGYELTSPADRLDLFARAHAMSPRESDVVVAVATGLDTRGAARRLGITELTVQDHLKSVFARTGAASRADLLARALGS</sequence>
<reference evidence="5 6" key="1">
    <citation type="journal article" date="2019" name="Environ. Microbiol.">
        <title>Species interactions and distinct microbial communities in high Arctic permafrost affected cryosols are associated with the CH4 and CO2 gas fluxes.</title>
        <authorList>
            <person name="Altshuler I."/>
            <person name="Hamel J."/>
            <person name="Turney S."/>
            <person name="Magnuson E."/>
            <person name="Levesque R."/>
            <person name="Greer C."/>
            <person name="Whyte L.G."/>
        </authorList>
    </citation>
    <scope>NUCLEOTIDE SEQUENCE [LARGE SCALE GENOMIC DNA]</scope>
    <source>
        <strain evidence="5 6">S9.3A</strain>
    </source>
</reference>
<dbReference type="Gene3D" id="1.10.10.10">
    <property type="entry name" value="Winged helix-like DNA-binding domain superfamily/Winged helix DNA-binding domain"/>
    <property type="match status" value="1"/>
</dbReference>
<protein>
    <submittedName>
        <fullName evidence="5">LuxR family transcriptional regulator</fullName>
    </submittedName>
</protein>
<accession>A0A502D508</accession>
<keyword evidence="2" id="KW-0238">DNA-binding</keyword>
<dbReference type="OrthoDB" id="9815744at2"/>
<dbReference type="PROSITE" id="PS50043">
    <property type="entry name" value="HTH_LUXR_2"/>
    <property type="match status" value="1"/>
</dbReference>
<dbReference type="GO" id="GO:0003677">
    <property type="term" value="F:DNA binding"/>
    <property type="evidence" value="ECO:0007669"/>
    <property type="project" value="UniProtKB-KW"/>
</dbReference>
<comment type="caution">
    <text evidence="5">The sequence shown here is derived from an EMBL/GenBank/DDBJ whole genome shotgun (WGS) entry which is preliminary data.</text>
</comment>
<dbReference type="PRINTS" id="PR00038">
    <property type="entry name" value="HTHLUXR"/>
</dbReference>
<dbReference type="InterPro" id="IPR036388">
    <property type="entry name" value="WH-like_DNA-bd_sf"/>
</dbReference>
<dbReference type="InterPro" id="IPR016032">
    <property type="entry name" value="Sig_transdc_resp-reg_C-effctor"/>
</dbReference>
<dbReference type="SUPFAM" id="SSF46894">
    <property type="entry name" value="C-terminal effector domain of the bipartite response regulators"/>
    <property type="match status" value="1"/>
</dbReference>
<feature type="domain" description="HTH luxR-type" evidence="4">
    <location>
        <begin position="264"/>
        <end position="328"/>
    </location>
</feature>
<dbReference type="SMART" id="SM00421">
    <property type="entry name" value="HTH_LUXR"/>
    <property type="match status" value="1"/>
</dbReference>
<dbReference type="GO" id="GO:0006355">
    <property type="term" value="P:regulation of DNA-templated transcription"/>
    <property type="evidence" value="ECO:0007669"/>
    <property type="project" value="InterPro"/>
</dbReference>
<dbReference type="InterPro" id="IPR000792">
    <property type="entry name" value="Tscrpt_reg_LuxR_C"/>
</dbReference>
<dbReference type="CDD" id="cd06170">
    <property type="entry name" value="LuxR_C_like"/>
    <property type="match status" value="1"/>
</dbReference>
<evidence type="ECO:0000259" key="4">
    <source>
        <dbReference type="PROSITE" id="PS50043"/>
    </source>
</evidence>
<proteinExistence type="predicted"/>
<organism evidence="5 6">
    <name type="scientific">Pedococcus bigeumensis</name>
    <dbReference type="NCBI Taxonomy" id="433644"/>
    <lineage>
        <taxon>Bacteria</taxon>
        <taxon>Bacillati</taxon>
        <taxon>Actinomycetota</taxon>
        <taxon>Actinomycetes</taxon>
        <taxon>Micrococcales</taxon>
        <taxon>Intrasporangiaceae</taxon>
        <taxon>Pedococcus</taxon>
    </lineage>
</organism>
<evidence type="ECO:0000313" key="5">
    <source>
        <dbReference type="EMBL" id="TPG19912.1"/>
    </source>
</evidence>
<name>A0A502D508_9MICO</name>
<evidence type="ECO:0000256" key="2">
    <source>
        <dbReference type="ARBA" id="ARBA00023125"/>
    </source>
</evidence>
<keyword evidence="3" id="KW-0804">Transcription</keyword>
<evidence type="ECO:0000256" key="1">
    <source>
        <dbReference type="ARBA" id="ARBA00023015"/>
    </source>
</evidence>
<keyword evidence="1" id="KW-0805">Transcription regulation</keyword>
<dbReference type="AlphaFoldDB" id="A0A502D508"/>
<dbReference type="Pfam" id="PF00196">
    <property type="entry name" value="GerE"/>
    <property type="match status" value="1"/>
</dbReference>
<dbReference type="PANTHER" id="PTHR44688">
    <property type="entry name" value="DNA-BINDING TRANSCRIPTIONAL ACTIVATOR DEVR_DOSR"/>
    <property type="match status" value="1"/>
</dbReference>